<dbReference type="AlphaFoldDB" id="A0A9D4UQT5"/>
<dbReference type="EMBL" id="JABFUD020000012">
    <property type="protein sequence ID" value="KAI5072134.1"/>
    <property type="molecule type" value="Genomic_DNA"/>
</dbReference>
<reference evidence="1" key="1">
    <citation type="submission" date="2021-01" db="EMBL/GenBank/DDBJ databases">
        <title>Adiantum capillus-veneris genome.</title>
        <authorList>
            <person name="Fang Y."/>
            <person name="Liao Q."/>
        </authorList>
    </citation>
    <scope>NUCLEOTIDE SEQUENCE</scope>
    <source>
        <strain evidence="1">H3</strain>
        <tissue evidence="1">Leaf</tissue>
    </source>
</reference>
<protein>
    <submittedName>
        <fullName evidence="1">Uncharacterized protein</fullName>
    </submittedName>
</protein>
<accession>A0A9D4UQT5</accession>
<evidence type="ECO:0000313" key="1">
    <source>
        <dbReference type="EMBL" id="KAI5072134.1"/>
    </source>
</evidence>
<name>A0A9D4UQT5_ADICA</name>
<gene>
    <name evidence="1" type="ORF">GOP47_0012240</name>
</gene>
<dbReference type="Proteomes" id="UP000886520">
    <property type="component" value="Chromosome 12"/>
</dbReference>
<comment type="caution">
    <text evidence="1">The sequence shown here is derived from an EMBL/GenBank/DDBJ whole genome shotgun (WGS) entry which is preliminary data.</text>
</comment>
<keyword evidence="2" id="KW-1185">Reference proteome</keyword>
<proteinExistence type="predicted"/>
<evidence type="ECO:0000313" key="2">
    <source>
        <dbReference type="Proteomes" id="UP000886520"/>
    </source>
</evidence>
<organism evidence="1 2">
    <name type="scientific">Adiantum capillus-veneris</name>
    <name type="common">Maidenhair fern</name>
    <dbReference type="NCBI Taxonomy" id="13818"/>
    <lineage>
        <taxon>Eukaryota</taxon>
        <taxon>Viridiplantae</taxon>
        <taxon>Streptophyta</taxon>
        <taxon>Embryophyta</taxon>
        <taxon>Tracheophyta</taxon>
        <taxon>Polypodiopsida</taxon>
        <taxon>Polypodiidae</taxon>
        <taxon>Polypodiales</taxon>
        <taxon>Pteridineae</taxon>
        <taxon>Pteridaceae</taxon>
        <taxon>Vittarioideae</taxon>
        <taxon>Adiantum</taxon>
    </lineage>
</organism>
<sequence>MNFILFYFLQSDTSLVSWIVFYPPLLHHTVGNFERFPSSCLNESPICAEYYYKTGGPACILFLSIRGSSSFDLRTSW</sequence>